<keyword evidence="12" id="KW-1185">Reference proteome</keyword>
<evidence type="ECO:0000313" key="12">
    <source>
        <dbReference type="Proteomes" id="UP001302349"/>
    </source>
</evidence>
<dbReference type="InterPro" id="IPR023408">
    <property type="entry name" value="MscS_beta-dom_sf"/>
</dbReference>
<feature type="transmembrane region" description="Helical" evidence="7">
    <location>
        <begin position="213"/>
        <end position="234"/>
    </location>
</feature>
<feature type="transmembrane region" description="Helical" evidence="7">
    <location>
        <begin position="295"/>
        <end position="310"/>
    </location>
</feature>
<accession>A0ABZ0IKK3</accession>
<feature type="domain" description="Mechanosensitive ion channel MscS" evidence="9">
    <location>
        <begin position="337"/>
        <end position="402"/>
    </location>
</feature>
<dbReference type="SUPFAM" id="SSF50182">
    <property type="entry name" value="Sm-like ribonucleoproteins"/>
    <property type="match status" value="1"/>
</dbReference>
<feature type="domain" description="Mechanosensitive ion channel MscS C-terminal" evidence="10">
    <location>
        <begin position="414"/>
        <end position="497"/>
    </location>
</feature>
<proteinExistence type="inferred from homology"/>
<comment type="subcellular location">
    <subcellularLocation>
        <location evidence="1">Cell membrane</location>
        <topology evidence="1">Multi-pass membrane protein</topology>
    </subcellularLocation>
</comment>
<evidence type="ECO:0000256" key="2">
    <source>
        <dbReference type="ARBA" id="ARBA00008017"/>
    </source>
</evidence>
<feature type="signal peptide" evidence="8">
    <location>
        <begin position="1"/>
        <end position="21"/>
    </location>
</feature>
<feature type="transmembrane region" description="Helical" evidence="7">
    <location>
        <begin position="169"/>
        <end position="193"/>
    </location>
</feature>
<dbReference type="InterPro" id="IPR045042">
    <property type="entry name" value="YnaI-like"/>
</dbReference>
<comment type="similarity">
    <text evidence="2">Belongs to the MscS (TC 1.A.23) family.</text>
</comment>
<evidence type="ECO:0000313" key="11">
    <source>
        <dbReference type="EMBL" id="WOK04694.1"/>
    </source>
</evidence>
<dbReference type="PANTHER" id="PTHR43634:SF2">
    <property type="entry name" value="LOW CONDUCTANCE MECHANOSENSITIVE CHANNEL YNAI"/>
    <property type="match status" value="1"/>
</dbReference>
<keyword evidence="3" id="KW-1003">Cell membrane</keyword>
<evidence type="ECO:0000256" key="1">
    <source>
        <dbReference type="ARBA" id="ARBA00004651"/>
    </source>
</evidence>
<protein>
    <submittedName>
        <fullName evidence="11">Mechanosensitive ion channel</fullName>
    </submittedName>
</protein>
<dbReference type="Proteomes" id="UP001302349">
    <property type="component" value="Chromosome"/>
</dbReference>
<evidence type="ECO:0000259" key="9">
    <source>
        <dbReference type="Pfam" id="PF00924"/>
    </source>
</evidence>
<keyword evidence="8" id="KW-0732">Signal</keyword>
<dbReference type="PANTHER" id="PTHR43634">
    <property type="entry name" value="OW CONDUCTANCE MECHANOSENSITIVE CHANNEL"/>
    <property type="match status" value="1"/>
</dbReference>
<dbReference type="Pfam" id="PF00924">
    <property type="entry name" value="MS_channel_2nd"/>
    <property type="match status" value="1"/>
</dbReference>
<feature type="chain" id="PRO_5046605949" evidence="8">
    <location>
        <begin position="22"/>
        <end position="534"/>
    </location>
</feature>
<evidence type="ECO:0000259" key="10">
    <source>
        <dbReference type="Pfam" id="PF21082"/>
    </source>
</evidence>
<evidence type="ECO:0000256" key="7">
    <source>
        <dbReference type="SAM" id="Phobius"/>
    </source>
</evidence>
<dbReference type="Pfam" id="PF21082">
    <property type="entry name" value="MS_channel_3rd"/>
    <property type="match status" value="1"/>
</dbReference>
<keyword evidence="5 7" id="KW-1133">Transmembrane helix</keyword>
<dbReference type="InterPro" id="IPR006685">
    <property type="entry name" value="MscS_channel_2nd"/>
</dbReference>
<evidence type="ECO:0000256" key="5">
    <source>
        <dbReference type="ARBA" id="ARBA00022989"/>
    </source>
</evidence>
<dbReference type="EMBL" id="CP136051">
    <property type="protein sequence ID" value="WOK04694.1"/>
    <property type="molecule type" value="Genomic_DNA"/>
</dbReference>
<keyword evidence="6 7" id="KW-0472">Membrane</keyword>
<dbReference type="InterPro" id="IPR010920">
    <property type="entry name" value="LSM_dom_sf"/>
</dbReference>
<evidence type="ECO:0000256" key="8">
    <source>
        <dbReference type="SAM" id="SignalP"/>
    </source>
</evidence>
<keyword evidence="4 7" id="KW-0812">Transmembrane</keyword>
<organism evidence="11 12">
    <name type="scientific">Imperialibacter roseus</name>
    <dbReference type="NCBI Taxonomy" id="1324217"/>
    <lineage>
        <taxon>Bacteria</taxon>
        <taxon>Pseudomonadati</taxon>
        <taxon>Bacteroidota</taxon>
        <taxon>Cytophagia</taxon>
        <taxon>Cytophagales</taxon>
        <taxon>Flammeovirgaceae</taxon>
        <taxon>Imperialibacter</taxon>
    </lineage>
</organism>
<evidence type="ECO:0000256" key="4">
    <source>
        <dbReference type="ARBA" id="ARBA00022692"/>
    </source>
</evidence>
<sequence>MRKLFLIVLSVFLYSSTTAQSADAPIQDSVSFKTPYQSIYTFLRYLQEDPYYPELAAGIVKQTLRNNEEAQEIVVQLKQVLDGEGHFIYLEDLPNDPDYTDTVSRQNRYVLVSEYPNIYLEKYNDKWLLSEKSVREIGKLHAKVFPFGTDKLLNLLPKLGTKKYMGLHVWQLVGILVLILGCVLIHKLLTFLFEKIIMQALLRAGYERLADEYILPVARPVSLFVVFLLLFIFIPVLQLPPGTMQYVVMGVKAALPFFGTMVFYHLVEILCVYLQRLALKTKSTLDDQLVPLVRRALKIFVVLVGGLFILDNLNIPILPLLTGLSIGGLAFALAAQDTIKNLFGSLMIFIDKPFQIGDWITSGDIDGSVEEVGFRSTRIRTFRNSLTYVPNGKLADAMIDNHGLRVYRRYYTKLGITYDTPPPLVETFVEGLKEIVKAHPMTRKDYIEVSFNEFGPSSLNIMFYMFFEVPTWSEELQGRHEINLEIMKLAEHLGINFAFPTQTLHIENMPGKPSLSPTYEVEKAGEKMRGYFRK</sequence>
<feature type="transmembrane region" description="Helical" evidence="7">
    <location>
        <begin position="254"/>
        <end position="274"/>
    </location>
</feature>
<dbReference type="InterPro" id="IPR049278">
    <property type="entry name" value="MS_channel_C"/>
</dbReference>
<reference evidence="11 12" key="1">
    <citation type="journal article" date="2023" name="Microbiol. Resour. Announc.">
        <title>Complete Genome Sequence of Imperialibacter roseus strain P4T.</title>
        <authorList>
            <person name="Tizabi D.R."/>
            <person name="Bachvaroff T."/>
            <person name="Hill R.T."/>
        </authorList>
    </citation>
    <scope>NUCLEOTIDE SEQUENCE [LARGE SCALE GENOMIC DNA]</scope>
    <source>
        <strain evidence="11 12">P4T</strain>
    </source>
</reference>
<dbReference type="Gene3D" id="3.30.70.100">
    <property type="match status" value="1"/>
</dbReference>
<gene>
    <name evidence="11" type="ORF">RT717_16560</name>
</gene>
<dbReference type="SUPFAM" id="SSF82689">
    <property type="entry name" value="Mechanosensitive channel protein MscS (YggB), C-terminal domain"/>
    <property type="match status" value="1"/>
</dbReference>
<dbReference type="SUPFAM" id="SSF82861">
    <property type="entry name" value="Mechanosensitive channel protein MscS (YggB), transmembrane region"/>
    <property type="match status" value="1"/>
</dbReference>
<dbReference type="InterPro" id="IPR011014">
    <property type="entry name" value="MscS_channel_TM-2"/>
</dbReference>
<dbReference type="RefSeq" id="WP_317487495.1">
    <property type="nucleotide sequence ID" value="NZ_CP136051.1"/>
</dbReference>
<name>A0ABZ0IKK3_9BACT</name>
<evidence type="ECO:0000256" key="3">
    <source>
        <dbReference type="ARBA" id="ARBA00022475"/>
    </source>
</evidence>
<dbReference type="Gene3D" id="1.10.287.1260">
    <property type="match status" value="1"/>
</dbReference>
<dbReference type="Gene3D" id="2.30.30.60">
    <property type="match status" value="1"/>
</dbReference>
<dbReference type="InterPro" id="IPR011066">
    <property type="entry name" value="MscS_channel_C_sf"/>
</dbReference>
<evidence type="ECO:0000256" key="6">
    <source>
        <dbReference type="ARBA" id="ARBA00023136"/>
    </source>
</evidence>